<proteinExistence type="predicted"/>
<dbReference type="EMBL" id="WJBC01000003">
    <property type="protein sequence ID" value="MBC3803536.1"/>
    <property type="molecule type" value="Genomic_DNA"/>
</dbReference>
<comment type="caution">
    <text evidence="1">The sequence shown here is derived from an EMBL/GenBank/DDBJ whole genome shotgun (WGS) entry which is preliminary data.</text>
</comment>
<organism evidence="1 2">
    <name type="scientific">Acetobacterium fimetarium</name>
    <dbReference type="NCBI Taxonomy" id="52691"/>
    <lineage>
        <taxon>Bacteria</taxon>
        <taxon>Bacillati</taxon>
        <taxon>Bacillota</taxon>
        <taxon>Clostridia</taxon>
        <taxon>Eubacteriales</taxon>
        <taxon>Eubacteriaceae</taxon>
        <taxon>Acetobacterium</taxon>
    </lineage>
</organism>
<name>A0ABR6WTI7_9FIRM</name>
<protein>
    <submittedName>
        <fullName evidence="1">Uncharacterized protein</fullName>
    </submittedName>
</protein>
<keyword evidence="2" id="KW-1185">Reference proteome</keyword>
<accession>A0ABR6WTI7</accession>
<dbReference type="Proteomes" id="UP000603234">
    <property type="component" value="Unassembled WGS sequence"/>
</dbReference>
<evidence type="ECO:0000313" key="1">
    <source>
        <dbReference type="EMBL" id="MBC3803536.1"/>
    </source>
</evidence>
<reference evidence="1 2" key="1">
    <citation type="journal article" date="2020" name="mSystems">
        <title>Defining Genomic and Predicted Metabolic Features of the Acetobacterium Genus.</title>
        <authorList>
            <person name="Ross D.E."/>
            <person name="Marshall C.W."/>
            <person name="Gulliver D."/>
            <person name="May H.D."/>
            <person name="Norman R.S."/>
        </authorList>
    </citation>
    <scope>NUCLEOTIDE SEQUENCE [LARGE SCALE GENOMIC DNA]</scope>
    <source>
        <strain evidence="1 2">DSM 8238</strain>
    </source>
</reference>
<evidence type="ECO:0000313" key="2">
    <source>
        <dbReference type="Proteomes" id="UP000603234"/>
    </source>
</evidence>
<gene>
    <name evidence="1" type="ORF">GH808_03680</name>
</gene>
<dbReference type="RefSeq" id="WP_186841444.1">
    <property type="nucleotide sequence ID" value="NZ_WJBC01000003.1"/>
</dbReference>
<sequence>MIKAVTDATDMDMPAGMDDYNVLECTRAIFDASLRCRMPYRIFRRESSRSGC</sequence>